<dbReference type="PANTHER" id="PTHR43245:SF58">
    <property type="entry name" value="BLL5923 PROTEIN"/>
    <property type="match status" value="1"/>
</dbReference>
<evidence type="ECO:0000313" key="3">
    <source>
        <dbReference type="Proteomes" id="UP000273405"/>
    </source>
</evidence>
<proteinExistence type="predicted"/>
<dbReference type="SUPFAM" id="SSF51735">
    <property type="entry name" value="NAD(P)-binding Rossmann-fold domains"/>
    <property type="match status" value="1"/>
</dbReference>
<dbReference type="EMBL" id="RAWG01000202">
    <property type="protein sequence ID" value="RKH38252.1"/>
    <property type="molecule type" value="Genomic_DNA"/>
</dbReference>
<dbReference type="OrthoDB" id="5494515at2"/>
<organism evidence="2 3">
    <name type="scientific">Corallococcus sicarius</name>
    <dbReference type="NCBI Taxonomy" id="2316726"/>
    <lineage>
        <taxon>Bacteria</taxon>
        <taxon>Pseudomonadati</taxon>
        <taxon>Myxococcota</taxon>
        <taxon>Myxococcia</taxon>
        <taxon>Myxococcales</taxon>
        <taxon>Cystobacterineae</taxon>
        <taxon>Myxococcaceae</taxon>
        <taxon>Corallococcus</taxon>
    </lineage>
</organism>
<protein>
    <submittedName>
        <fullName evidence="2">NAD(P)-dependent oxidoreductase</fullName>
    </submittedName>
</protein>
<keyword evidence="3" id="KW-1185">Reference proteome</keyword>
<evidence type="ECO:0000259" key="1">
    <source>
        <dbReference type="Pfam" id="PF01370"/>
    </source>
</evidence>
<feature type="domain" description="NAD-dependent epimerase/dehydratase" evidence="1">
    <location>
        <begin position="12"/>
        <end position="230"/>
    </location>
</feature>
<dbReference type="Pfam" id="PF01370">
    <property type="entry name" value="Epimerase"/>
    <property type="match status" value="1"/>
</dbReference>
<dbReference type="Proteomes" id="UP000273405">
    <property type="component" value="Unassembled WGS sequence"/>
</dbReference>
<gene>
    <name evidence="2" type="ORF">D7X12_26855</name>
</gene>
<dbReference type="AlphaFoldDB" id="A0A3A8NE80"/>
<accession>A0A3A8NE80</accession>
<dbReference type="InterPro" id="IPR050177">
    <property type="entry name" value="Lipid_A_modif_metabolic_enz"/>
</dbReference>
<dbReference type="InterPro" id="IPR036291">
    <property type="entry name" value="NAD(P)-bd_dom_sf"/>
</dbReference>
<dbReference type="RefSeq" id="WP_120628122.1">
    <property type="nucleotide sequence ID" value="NZ_RAWG01000202.1"/>
</dbReference>
<dbReference type="PANTHER" id="PTHR43245">
    <property type="entry name" value="BIFUNCTIONAL POLYMYXIN RESISTANCE PROTEIN ARNA"/>
    <property type="match status" value="1"/>
</dbReference>
<name>A0A3A8NE80_9BACT</name>
<dbReference type="InterPro" id="IPR001509">
    <property type="entry name" value="Epimerase_deHydtase"/>
</dbReference>
<dbReference type="Gene3D" id="3.40.50.720">
    <property type="entry name" value="NAD(P)-binding Rossmann-like Domain"/>
    <property type="match status" value="1"/>
</dbReference>
<comment type="caution">
    <text evidence="2">The sequence shown here is derived from an EMBL/GenBank/DDBJ whole genome shotgun (WGS) entry which is preliminary data.</text>
</comment>
<sequence length="323" mass="35105">MALVAPPGGFGVVLLGATGMVGQAFLRQRGAHPVHVLVRTPDGRDWGDGVHVVQGDLHGIPDALFPPYPYVVLHLATKQRDTDGTGFERTNVEGTQRLLARLTGDCRGVLHGSSMSVYGPGPHGGVTEDHPLRPCTPLARSRVAAEALITEHAIRVGLHAALLRPRFLLGRGDRFVLPAMVKLLKRGVQAGDDAVAFSFIDVDDLGRVLWTLARRMVETPRPEQQAFNVAYSRPLVRSEFLGTVAEGLGLARPTVKISVPDWLLRALREDPRQRVRAVAERLELLTHSQCLDVTRLAAVPGLEDLLSRSPVDALRSALNAFRS</sequence>
<reference evidence="3" key="1">
    <citation type="submission" date="2018-09" db="EMBL/GenBank/DDBJ databases">
        <authorList>
            <person name="Livingstone P.G."/>
            <person name="Whitworth D.E."/>
        </authorList>
    </citation>
    <scope>NUCLEOTIDE SEQUENCE [LARGE SCALE GENOMIC DNA]</scope>
    <source>
        <strain evidence="3">CA040B</strain>
    </source>
</reference>
<evidence type="ECO:0000313" key="2">
    <source>
        <dbReference type="EMBL" id="RKH38252.1"/>
    </source>
</evidence>